<feature type="domain" description="WRKY" evidence="8">
    <location>
        <begin position="101"/>
        <end position="164"/>
    </location>
</feature>
<keyword evidence="5" id="KW-0539">Nucleus</keyword>
<keyword evidence="4" id="KW-0804">Transcription</keyword>
<evidence type="ECO:0000259" key="8">
    <source>
        <dbReference type="PROSITE" id="PS50811"/>
    </source>
</evidence>
<dbReference type="EMBL" id="CM007386">
    <property type="protein sequence ID" value="ONK66764.1"/>
    <property type="molecule type" value="Genomic_DNA"/>
</dbReference>
<dbReference type="GO" id="GO:0010193">
    <property type="term" value="P:response to ozone"/>
    <property type="evidence" value="ECO:0007669"/>
    <property type="project" value="UniProtKB-ARBA"/>
</dbReference>
<protein>
    <recommendedName>
        <fullName evidence="8">WRKY domain-containing protein</fullName>
    </recommendedName>
</protein>
<evidence type="ECO:0000313" key="10">
    <source>
        <dbReference type="Proteomes" id="UP000243459"/>
    </source>
</evidence>
<dbReference type="InterPro" id="IPR036576">
    <property type="entry name" value="WRKY_dom_sf"/>
</dbReference>
<dbReference type="GO" id="GO:0042542">
    <property type="term" value="P:response to hydrogen peroxide"/>
    <property type="evidence" value="ECO:0007669"/>
    <property type="project" value="UniProtKB-ARBA"/>
</dbReference>
<accession>A0A5P1ELV2</accession>
<dbReference type="InterPro" id="IPR003657">
    <property type="entry name" value="WRKY_dom"/>
</dbReference>
<dbReference type="PANTHER" id="PTHR32096">
    <property type="entry name" value="WRKY TRANSCRIPTION FACTOR 30-RELATED-RELATED"/>
    <property type="match status" value="1"/>
</dbReference>
<keyword evidence="2" id="KW-0805">Transcription regulation</keyword>
<dbReference type="AlphaFoldDB" id="A0A5P1ELV2"/>
<dbReference type="GO" id="GO:0005634">
    <property type="term" value="C:nucleus"/>
    <property type="evidence" value="ECO:0007669"/>
    <property type="project" value="UniProtKB-SubCell"/>
</dbReference>
<dbReference type="GO" id="GO:0010150">
    <property type="term" value="P:leaf senescence"/>
    <property type="evidence" value="ECO:0007669"/>
    <property type="project" value="UniProtKB-ARBA"/>
</dbReference>
<dbReference type="GO" id="GO:0000976">
    <property type="term" value="F:transcription cis-regulatory region binding"/>
    <property type="evidence" value="ECO:0007669"/>
    <property type="project" value="TreeGrafter"/>
</dbReference>
<keyword evidence="3" id="KW-0238">DNA-binding</keyword>
<gene>
    <name evidence="9" type="ORF">A4U43_C06F11700</name>
</gene>
<evidence type="ECO:0000256" key="2">
    <source>
        <dbReference type="ARBA" id="ARBA00023015"/>
    </source>
</evidence>
<evidence type="ECO:0000256" key="1">
    <source>
        <dbReference type="ARBA" id="ARBA00004123"/>
    </source>
</evidence>
<name>A0A5P1ELV2_ASPOF</name>
<dbReference type="PANTHER" id="PTHR32096:SF146">
    <property type="entry name" value="WRKY TRANSCRIPTION FACTOR 19-RELATED"/>
    <property type="match status" value="1"/>
</dbReference>
<comment type="subcellular location">
    <subcellularLocation>
        <location evidence="1">Nucleus</location>
    </subcellularLocation>
</comment>
<organism evidence="9 10">
    <name type="scientific">Asparagus officinalis</name>
    <name type="common">Garden asparagus</name>
    <dbReference type="NCBI Taxonomy" id="4686"/>
    <lineage>
        <taxon>Eukaryota</taxon>
        <taxon>Viridiplantae</taxon>
        <taxon>Streptophyta</taxon>
        <taxon>Embryophyta</taxon>
        <taxon>Tracheophyta</taxon>
        <taxon>Spermatophyta</taxon>
        <taxon>Magnoliopsida</taxon>
        <taxon>Liliopsida</taxon>
        <taxon>Asparagales</taxon>
        <taxon>Asparagaceae</taxon>
        <taxon>Asparagoideae</taxon>
        <taxon>Asparagus</taxon>
    </lineage>
</organism>
<dbReference type="FunFam" id="2.20.25.80:FF:000009">
    <property type="entry name" value="WRKY transcription factor 53"/>
    <property type="match status" value="1"/>
</dbReference>
<dbReference type="Gramene" id="ONK66764">
    <property type="protein sequence ID" value="ONK66764"/>
    <property type="gene ID" value="A4U43_C06F11700"/>
</dbReference>
<evidence type="ECO:0000256" key="7">
    <source>
        <dbReference type="SAM" id="MobiDB-lite"/>
    </source>
</evidence>
<dbReference type="SUPFAM" id="SSF118290">
    <property type="entry name" value="WRKY DNA-binding domain"/>
    <property type="match status" value="1"/>
</dbReference>
<dbReference type="Gene3D" id="2.20.25.80">
    <property type="entry name" value="WRKY domain"/>
    <property type="match status" value="1"/>
</dbReference>
<evidence type="ECO:0000313" key="9">
    <source>
        <dbReference type="EMBL" id="ONK66764.1"/>
    </source>
</evidence>
<evidence type="ECO:0000256" key="5">
    <source>
        <dbReference type="ARBA" id="ARBA00023242"/>
    </source>
</evidence>
<dbReference type="Pfam" id="PF03106">
    <property type="entry name" value="WRKY"/>
    <property type="match status" value="1"/>
</dbReference>
<evidence type="ECO:0000256" key="4">
    <source>
        <dbReference type="ARBA" id="ARBA00023163"/>
    </source>
</evidence>
<dbReference type="InterPro" id="IPR044810">
    <property type="entry name" value="WRKY_plant"/>
</dbReference>
<evidence type="ECO:0000256" key="3">
    <source>
        <dbReference type="ARBA" id="ARBA00023125"/>
    </source>
</evidence>
<dbReference type="OMA" id="WRGHNEL"/>
<dbReference type="Proteomes" id="UP000243459">
    <property type="component" value="Chromosome 6"/>
</dbReference>
<evidence type="ECO:0000256" key="6">
    <source>
        <dbReference type="ARBA" id="ARBA00060850"/>
    </source>
</evidence>
<feature type="compositionally biased region" description="Low complexity" evidence="7">
    <location>
        <begin position="57"/>
        <end position="68"/>
    </location>
</feature>
<reference evidence="10" key="1">
    <citation type="journal article" date="2017" name="Nat. Commun.">
        <title>The asparagus genome sheds light on the origin and evolution of a young Y chromosome.</title>
        <authorList>
            <person name="Harkess A."/>
            <person name="Zhou J."/>
            <person name="Xu C."/>
            <person name="Bowers J.E."/>
            <person name="Van der Hulst R."/>
            <person name="Ayyampalayam S."/>
            <person name="Mercati F."/>
            <person name="Riccardi P."/>
            <person name="McKain M.R."/>
            <person name="Kakrana A."/>
            <person name="Tang H."/>
            <person name="Ray J."/>
            <person name="Groenendijk J."/>
            <person name="Arikit S."/>
            <person name="Mathioni S.M."/>
            <person name="Nakano M."/>
            <person name="Shan H."/>
            <person name="Telgmann-Rauber A."/>
            <person name="Kanno A."/>
            <person name="Yue Z."/>
            <person name="Chen H."/>
            <person name="Li W."/>
            <person name="Chen Y."/>
            <person name="Xu X."/>
            <person name="Zhang Y."/>
            <person name="Luo S."/>
            <person name="Chen H."/>
            <person name="Gao J."/>
            <person name="Mao Z."/>
            <person name="Pires J.C."/>
            <person name="Luo M."/>
            <person name="Kudrna D."/>
            <person name="Wing R.A."/>
            <person name="Meyers B.C."/>
            <person name="Yi K."/>
            <person name="Kong H."/>
            <person name="Lavrijsen P."/>
            <person name="Sunseri F."/>
            <person name="Falavigna A."/>
            <person name="Ye Y."/>
            <person name="Leebens-Mack J.H."/>
            <person name="Chen G."/>
        </authorList>
    </citation>
    <scope>NUCLEOTIDE SEQUENCE [LARGE SCALE GENOMIC DNA]</scope>
    <source>
        <strain evidence="10">cv. DH0086</strain>
    </source>
</reference>
<dbReference type="GO" id="GO:0003700">
    <property type="term" value="F:DNA-binding transcription factor activity"/>
    <property type="evidence" value="ECO:0007669"/>
    <property type="project" value="InterPro"/>
</dbReference>
<dbReference type="PROSITE" id="PS50811">
    <property type="entry name" value="WRKY"/>
    <property type="match status" value="1"/>
</dbReference>
<dbReference type="SMART" id="SM00774">
    <property type="entry name" value="WRKY"/>
    <property type="match status" value="1"/>
</dbReference>
<comment type="similarity">
    <text evidence="6">Belongs to the WRKY group III family.</text>
</comment>
<feature type="region of interest" description="Disordered" evidence="7">
    <location>
        <begin position="55"/>
        <end position="82"/>
    </location>
</feature>
<dbReference type="GO" id="GO:0009751">
    <property type="term" value="P:response to salicylic acid"/>
    <property type="evidence" value="ECO:0007669"/>
    <property type="project" value="UniProtKB-ARBA"/>
</dbReference>
<keyword evidence="10" id="KW-1185">Reference proteome</keyword>
<sequence length="298" mass="32599">MDPSLLVSVLAQGEEEARKLKAKLADPMDVESCKCLAQNVQSSFEAAIAMVTNMKGRSSSPQSGGSESPRSENWEEEEGMCKKRKGLPKWSSQVRVCLGGGIEGPLDDGFNWRKYGQKDILGAKYPRGYYRCTHRNTQGCLATKQVQRSDNDPSVFDVSYRGTHTCVDKPQKSQASSKPTQQSLMSLRESLSVKTEGLEPNIDPTNVASSSSFSFSSTPASCMQSQSNLFASPSEFSPNFMYAGSNYFCQTSNYGGELTEILSAATSTTNSPMVDMDFGNFNPGHFDPNFPFDGSNFF</sequence>
<dbReference type="OrthoDB" id="1888929at2759"/>
<proteinExistence type="inferred from homology"/>